<protein>
    <submittedName>
        <fullName evidence="1">Uncharacterized protein</fullName>
    </submittedName>
</protein>
<gene>
    <name evidence="1" type="ORF">SAMN02745158_01618</name>
</gene>
<dbReference type="EMBL" id="FQVI01000006">
    <property type="protein sequence ID" value="SHE80651.1"/>
    <property type="molecule type" value="Genomic_DNA"/>
</dbReference>
<name>A0A1M4WH75_9CLOT</name>
<evidence type="ECO:0000313" key="2">
    <source>
        <dbReference type="Proteomes" id="UP000184245"/>
    </source>
</evidence>
<keyword evidence="2" id="KW-1185">Reference proteome</keyword>
<dbReference type="STRING" id="1122155.SAMN02745158_01618"/>
<reference evidence="1 2" key="1">
    <citation type="submission" date="2016-11" db="EMBL/GenBank/DDBJ databases">
        <authorList>
            <person name="Jaros S."/>
            <person name="Januszkiewicz K."/>
            <person name="Wedrychowicz H."/>
        </authorList>
    </citation>
    <scope>NUCLEOTIDE SEQUENCE [LARGE SCALE GENOMIC DNA]</scope>
    <source>
        <strain evidence="1 2">DSM 17459</strain>
    </source>
</reference>
<evidence type="ECO:0000313" key="1">
    <source>
        <dbReference type="EMBL" id="SHE80651.1"/>
    </source>
</evidence>
<accession>A0A1M4WH75</accession>
<proteinExistence type="predicted"/>
<dbReference type="AlphaFoldDB" id="A0A1M4WH75"/>
<dbReference type="OrthoDB" id="1952652at2"/>
<dbReference type="Proteomes" id="UP000184245">
    <property type="component" value="Unassembled WGS sequence"/>
</dbReference>
<sequence>MTLPQAISLDELKEEGCIYFAHIQEGFDRYACKMLTGSGEYLRTRLLELIWRNGWENSFVDFYYGRLNEKERRIVRKVLNQEQRDYLLAMDVKEEDLYFNLTPELFSITFQLSVTETLFSTFYFSKYPCCVWANFEGKYPVFYKKEEKERIKLDGI</sequence>
<organism evidence="1 2">
    <name type="scientific">Lactonifactor longoviformis DSM 17459</name>
    <dbReference type="NCBI Taxonomy" id="1122155"/>
    <lineage>
        <taxon>Bacteria</taxon>
        <taxon>Bacillati</taxon>
        <taxon>Bacillota</taxon>
        <taxon>Clostridia</taxon>
        <taxon>Eubacteriales</taxon>
        <taxon>Clostridiaceae</taxon>
        <taxon>Lactonifactor</taxon>
    </lineage>
</organism>
<dbReference type="RefSeq" id="WP_072850685.1">
    <property type="nucleotide sequence ID" value="NZ_FQVI01000006.1"/>
</dbReference>